<dbReference type="Pfam" id="PF25485">
    <property type="entry name" value="DUF7908"/>
    <property type="match status" value="1"/>
</dbReference>
<dbReference type="InterPro" id="IPR036861">
    <property type="entry name" value="Endochitinase-like_sf"/>
</dbReference>
<keyword evidence="7" id="KW-1185">Reference proteome</keyword>
<feature type="compositionally biased region" description="Low complexity" evidence="3">
    <location>
        <begin position="382"/>
        <end position="410"/>
    </location>
</feature>
<feature type="signal peptide" evidence="4">
    <location>
        <begin position="1"/>
        <end position="16"/>
    </location>
</feature>
<dbReference type="Gene3D" id="3.30.60.10">
    <property type="entry name" value="Endochitinase-like"/>
    <property type="match status" value="1"/>
</dbReference>
<evidence type="ECO:0000256" key="3">
    <source>
        <dbReference type="SAM" id="MobiDB-lite"/>
    </source>
</evidence>
<dbReference type="CDD" id="cd11618">
    <property type="entry name" value="ChtBD1_1"/>
    <property type="match status" value="1"/>
</dbReference>
<gene>
    <name evidence="6" type="ORF">RHO25_002498</name>
</gene>
<keyword evidence="2" id="KW-1015">Disulfide bond</keyword>
<reference evidence="6 7" key="1">
    <citation type="submission" date="2023-09" db="EMBL/GenBank/DDBJ databases">
        <title>Complete-Gapless Cercospora beticola genome.</title>
        <authorList>
            <person name="Wyatt N.A."/>
            <person name="Spanner R.E."/>
            <person name="Bolton M.D."/>
        </authorList>
    </citation>
    <scope>NUCLEOTIDE SEQUENCE [LARGE SCALE GENOMIC DNA]</scope>
    <source>
        <strain evidence="6">Cb09-40</strain>
    </source>
</reference>
<feature type="compositionally biased region" description="Low complexity" evidence="3">
    <location>
        <begin position="596"/>
        <end position="619"/>
    </location>
</feature>
<evidence type="ECO:0000256" key="4">
    <source>
        <dbReference type="SAM" id="SignalP"/>
    </source>
</evidence>
<dbReference type="InterPro" id="IPR057230">
    <property type="entry name" value="DUF7908"/>
</dbReference>
<dbReference type="SUPFAM" id="SSF57016">
    <property type="entry name" value="Plant lectins/antimicrobial peptides"/>
    <property type="match status" value="1"/>
</dbReference>
<organism evidence="6 7">
    <name type="scientific">Cercospora beticola</name>
    <name type="common">Sugarbeet leaf spot fungus</name>
    <dbReference type="NCBI Taxonomy" id="122368"/>
    <lineage>
        <taxon>Eukaryota</taxon>
        <taxon>Fungi</taxon>
        <taxon>Dikarya</taxon>
        <taxon>Ascomycota</taxon>
        <taxon>Pezizomycotina</taxon>
        <taxon>Dothideomycetes</taxon>
        <taxon>Dothideomycetidae</taxon>
        <taxon>Mycosphaerellales</taxon>
        <taxon>Mycosphaerellaceae</taxon>
        <taxon>Cercospora</taxon>
    </lineage>
</organism>
<dbReference type="SMART" id="SM00270">
    <property type="entry name" value="ChtBD1"/>
    <property type="match status" value="1"/>
</dbReference>
<feature type="compositionally biased region" description="Polar residues" evidence="3">
    <location>
        <begin position="437"/>
        <end position="448"/>
    </location>
</feature>
<sequence length="850" mass="86487">MRLTGALLALPALALAQVSTITVYPSSCRATYTTVYTYTGTSSGTRISTTVQSTVTVVPTPFTDDTINQGTPFLVEIQPASYARKNRRQAQPARSFLDINGYLTSEASEAVQYVINNGQLLVSSGGQGQVTAETTDLSVPFAASTTLKTIRTTFYSGSLRLGWNNTAFESGAAEFYQTQEGSRTRIVVRLNGAVDPSWTAVNFNLQPTANAVQSSTSAAVPSSTSTAAGNETSLSILPISTSTTSSASGSFPTLPTYPNTTVGSSSAAATPSGNVDPSGACGAGTAGSNCFGAPDGSCCSQYGFCGSGPAYCGAGCQPGYGTCDPVASSSSAAQPPVYGSSSAALPPTYDSSSAAVPPTYESSTAELPPPGYSQPAPSLEFTTSGSESVTATSSSVTEITSSEATSTQETYSGPVGTPIVPSQYPTVESEPPVYTPTFETSSPGASETASSLPPIYSSLASSYASSESSSASSALSSISSVLSSASSSASVLSSESSAASSISSSLSSASSAAQPPQYPTPTGGPSSSLSSTSSATSSISSVISSVSSAISSVASSYSSAVSSYSSAASSVVSSASSDVSSVGSSYSSAASSASSAATAPPAYTTPASEEEAGSYSAASFDEESPSQASSCAATAVPNPQFYASATAPRASSWLVLPTPTPCDFGSPNGWPIDDSYCNIDVPQGLQVYGSSFTTAFASTNGIVTFGEGTTQFQNLQLPAANVPAYAVVPFWDDTAMFGNETITQGIFYQNDTTGVTFEFYLSRPQDTSLIFHYTISYAFSNPGVFVYSYFDADSAHNDDGSFSTVGMQGEDASGDATAFMFSYRTRSVYPGLVLTCDTNSNICTQCTQEI</sequence>
<proteinExistence type="predicted"/>
<dbReference type="GeneID" id="35429158"/>
<feature type="region of interest" description="Disordered" evidence="3">
    <location>
        <begin position="596"/>
        <end position="620"/>
    </location>
</feature>
<dbReference type="EMBL" id="CP134185">
    <property type="protein sequence ID" value="WPA97887.1"/>
    <property type="molecule type" value="Genomic_DNA"/>
</dbReference>
<feature type="domain" description="Chitin-binding type-1" evidence="5">
    <location>
        <begin position="278"/>
        <end position="325"/>
    </location>
</feature>
<keyword evidence="4" id="KW-0732">Signal</keyword>
<accession>A0ABZ0NEC9</accession>
<comment type="caution">
    <text evidence="2">Lacks conserved residue(s) required for the propagation of feature annotation.</text>
</comment>
<dbReference type="InterPro" id="IPR001002">
    <property type="entry name" value="Chitin-bd_1"/>
</dbReference>
<feature type="compositionally biased region" description="Polar residues" evidence="3">
    <location>
        <begin position="339"/>
        <end position="365"/>
    </location>
</feature>
<evidence type="ECO:0000256" key="2">
    <source>
        <dbReference type="PROSITE-ProRule" id="PRU00261"/>
    </source>
</evidence>
<feature type="chain" id="PRO_5047195850" description="Chitin-binding type-1 domain-containing protein" evidence="4">
    <location>
        <begin position="17"/>
        <end position="850"/>
    </location>
</feature>
<evidence type="ECO:0000259" key="5">
    <source>
        <dbReference type="PROSITE" id="PS50941"/>
    </source>
</evidence>
<feature type="region of interest" description="Disordered" evidence="3">
    <location>
        <begin position="509"/>
        <end position="531"/>
    </location>
</feature>
<keyword evidence="1 2" id="KW-0147">Chitin-binding</keyword>
<evidence type="ECO:0000256" key="1">
    <source>
        <dbReference type="ARBA" id="ARBA00022669"/>
    </source>
</evidence>
<protein>
    <recommendedName>
        <fullName evidence="5">Chitin-binding type-1 domain-containing protein</fullName>
    </recommendedName>
</protein>
<feature type="disulfide bond" evidence="2">
    <location>
        <begin position="298"/>
        <end position="312"/>
    </location>
</feature>
<dbReference type="PROSITE" id="PS50941">
    <property type="entry name" value="CHIT_BIND_I_2"/>
    <property type="match status" value="1"/>
</dbReference>
<evidence type="ECO:0000313" key="7">
    <source>
        <dbReference type="Proteomes" id="UP001302367"/>
    </source>
</evidence>
<feature type="region of interest" description="Disordered" evidence="3">
    <location>
        <begin position="331"/>
        <end position="451"/>
    </location>
</feature>
<name>A0ABZ0NEC9_CERBT</name>
<evidence type="ECO:0000313" key="6">
    <source>
        <dbReference type="EMBL" id="WPA97887.1"/>
    </source>
</evidence>
<dbReference type="RefSeq" id="XP_065458335.1">
    <property type="nucleotide sequence ID" value="XM_065602263.1"/>
</dbReference>
<dbReference type="Proteomes" id="UP001302367">
    <property type="component" value="Chromosome 2"/>
</dbReference>